<organism evidence="1 2">
    <name type="scientific">Ancylostoma ceylanicum</name>
    <dbReference type="NCBI Taxonomy" id="53326"/>
    <lineage>
        <taxon>Eukaryota</taxon>
        <taxon>Metazoa</taxon>
        <taxon>Ecdysozoa</taxon>
        <taxon>Nematoda</taxon>
        <taxon>Chromadorea</taxon>
        <taxon>Rhabditida</taxon>
        <taxon>Rhabditina</taxon>
        <taxon>Rhabditomorpha</taxon>
        <taxon>Strongyloidea</taxon>
        <taxon>Ancylostomatidae</taxon>
        <taxon>Ancylostomatinae</taxon>
        <taxon>Ancylostoma</taxon>
    </lineage>
</organism>
<dbReference type="Proteomes" id="UP000024635">
    <property type="component" value="Unassembled WGS sequence"/>
</dbReference>
<gene>
    <name evidence="1" type="primary">Acey_s0003.g1692</name>
    <name evidence="1" type="ORF">Y032_0003g1692</name>
</gene>
<dbReference type="AlphaFoldDB" id="A0A016VYF9"/>
<dbReference type="STRING" id="53326.A0A016VYF9"/>
<dbReference type="Pfam" id="PF03564">
    <property type="entry name" value="DUF1759"/>
    <property type="match status" value="1"/>
</dbReference>
<evidence type="ECO:0000313" key="2">
    <source>
        <dbReference type="Proteomes" id="UP000024635"/>
    </source>
</evidence>
<accession>A0A016VYF9</accession>
<evidence type="ECO:0000313" key="1">
    <source>
        <dbReference type="EMBL" id="EYC32614.1"/>
    </source>
</evidence>
<dbReference type="OrthoDB" id="5857529at2759"/>
<dbReference type="InterPro" id="IPR005312">
    <property type="entry name" value="DUF1759"/>
</dbReference>
<proteinExistence type="predicted"/>
<sequence>MDTDSDSLTSSSRHVENKMRLPQLEVPVFSGSYKDYPTSWTIYNSLIHSNPQLTNTDKFLFLRQALKGPAATLLGNMPVIGEKYEKAVKPLDKRFNKSGCIVDLLITELEQNSRSFLKLRAMQAVGDKR</sequence>
<name>A0A016VYF9_9BILA</name>
<reference evidence="2" key="1">
    <citation type="journal article" date="2015" name="Nat. Genet.">
        <title>The genome and transcriptome of the zoonotic hookworm Ancylostoma ceylanicum identify infection-specific gene families.</title>
        <authorList>
            <person name="Schwarz E.M."/>
            <person name="Hu Y."/>
            <person name="Antoshechkin I."/>
            <person name="Miller M.M."/>
            <person name="Sternberg P.W."/>
            <person name="Aroian R.V."/>
        </authorList>
    </citation>
    <scope>NUCLEOTIDE SEQUENCE</scope>
    <source>
        <strain evidence="2">HY135</strain>
    </source>
</reference>
<keyword evidence="2" id="KW-1185">Reference proteome</keyword>
<dbReference type="PANTHER" id="PTHR22954">
    <property type="entry name" value="RETROVIRAL PROTEASE-RELATED"/>
    <property type="match status" value="1"/>
</dbReference>
<protein>
    <submittedName>
        <fullName evidence="1">Uncharacterized protein</fullName>
    </submittedName>
</protein>
<dbReference type="PANTHER" id="PTHR22954:SF3">
    <property type="entry name" value="PROTEIN CBG08539"/>
    <property type="match status" value="1"/>
</dbReference>
<comment type="caution">
    <text evidence="1">The sequence shown here is derived from an EMBL/GenBank/DDBJ whole genome shotgun (WGS) entry which is preliminary data.</text>
</comment>
<dbReference type="EMBL" id="JARK01001339">
    <property type="protein sequence ID" value="EYC32614.1"/>
    <property type="molecule type" value="Genomic_DNA"/>
</dbReference>